<keyword evidence="2" id="KW-1185">Reference proteome</keyword>
<protein>
    <submittedName>
        <fullName evidence="1">Uncharacterized protein</fullName>
    </submittedName>
</protein>
<evidence type="ECO:0000313" key="2">
    <source>
        <dbReference type="Proteomes" id="UP001301769"/>
    </source>
</evidence>
<comment type="caution">
    <text evidence="1">The sequence shown here is derived from an EMBL/GenBank/DDBJ whole genome shotgun (WGS) entry which is preliminary data.</text>
</comment>
<reference evidence="1" key="2">
    <citation type="submission" date="2023-05" db="EMBL/GenBank/DDBJ databases">
        <authorList>
            <consortium name="Lawrence Berkeley National Laboratory"/>
            <person name="Steindorff A."/>
            <person name="Hensen N."/>
            <person name="Bonometti L."/>
            <person name="Westerberg I."/>
            <person name="Brannstrom I.O."/>
            <person name="Guillou S."/>
            <person name="Cros-Aarteil S."/>
            <person name="Calhoun S."/>
            <person name="Haridas S."/>
            <person name="Kuo A."/>
            <person name="Mondo S."/>
            <person name="Pangilinan J."/>
            <person name="Riley R."/>
            <person name="Labutti K."/>
            <person name="Andreopoulos B."/>
            <person name="Lipzen A."/>
            <person name="Chen C."/>
            <person name="Yanf M."/>
            <person name="Daum C."/>
            <person name="Ng V."/>
            <person name="Clum A."/>
            <person name="Ohm R."/>
            <person name="Martin F."/>
            <person name="Silar P."/>
            <person name="Natvig D."/>
            <person name="Lalanne C."/>
            <person name="Gautier V."/>
            <person name="Ament-Velasquez S.L."/>
            <person name="Kruys A."/>
            <person name="Hutchinson M.I."/>
            <person name="Powell A.J."/>
            <person name="Barry K."/>
            <person name="Miller A.N."/>
            <person name="Grigoriev I.V."/>
            <person name="Debuchy R."/>
            <person name="Gladieux P."/>
            <person name="Thoren M.H."/>
            <person name="Johannesson H."/>
        </authorList>
    </citation>
    <scope>NUCLEOTIDE SEQUENCE</scope>
    <source>
        <strain evidence="1">PSN293</strain>
    </source>
</reference>
<dbReference type="AlphaFoldDB" id="A0AAN7B719"/>
<dbReference type="EMBL" id="MU858127">
    <property type="protein sequence ID" value="KAK4212452.1"/>
    <property type="molecule type" value="Genomic_DNA"/>
</dbReference>
<proteinExistence type="predicted"/>
<gene>
    <name evidence="1" type="ORF">QBC37DRAFT_288016</name>
</gene>
<sequence length="204" mass="22758">MLSREAVVSLRPPLHIGLSQEHFACPQKQWLAGKWHISHSTHPERYSGNGGLSPVVVVSTWDSESSTGSASAQDQEKITTVFPEFTNPDSPTVLFLIDKSITRKWDILAWGKEGQLESWMIEDGSGWISDTSGEARADWRNSYVVVFLDDTVDQVTNGIEIWERFGPTRPLSDETVGKIRDAFGQVGRRGEFGELVERLKPVSS</sequence>
<organism evidence="1 2">
    <name type="scientific">Rhypophila decipiens</name>
    <dbReference type="NCBI Taxonomy" id="261697"/>
    <lineage>
        <taxon>Eukaryota</taxon>
        <taxon>Fungi</taxon>
        <taxon>Dikarya</taxon>
        <taxon>Ascomycota</taxon>
        <taxon>Pezizomycotina</taxon>
        <taxon>Sordariomycetes</taxon>
        <taxon>Sordariomycetidae</taxon>
        <taxon>Sordariales</taxon>
        <taxon>Naviculisporaceae</taxon>
        <taxon>Rhypophila</taxon>
    </lineage>
</organism>
<name>A0AAN7B719_9PEZI</name>
<dbReference type="Proteomes" id="UP001301769">
    <property type="component" value="Unassembled WGS sequence"/>
</dbReference>
<reference evidence="1" key="1">
    <citation type="journal article" date="2023" name="Mol. Phylogenet. Evol.">
        <title>Genome-scale phylogeny and comparative genomics of the fungal order Sordariales.</title>
        <authorList>
            <person name="Hensen N."/>
            <person name="Bonometti L."/>
            <person name="Westerberg I."/>
            <person name="Brannstrom I.O."/>
            <person name="Guillou S."/>
            <person name="Cros-Aarteil S."/>
            <person name="Calhoun S."/>
            <person name="Haridas S."/>
            <person name="Kuo A."/>
            <person name="Mondo S."/>
            <person name="Pangilinan J."/>
            <person name="Riley R."/>
            <person name="LaButti K."/>
            <person name="Andreopoulos B."/>
            <person name="Lipzen A."/>
            <person name="Chen C."/>
            <person name="Yan M."/>
            <person name="Daum C."/>
            <person name="Ng V."/>
            <person name="Clum A."/>
            <person name="Steindorff A."/>
            <person name="Ohm R.A."/>
            <person name="Martin F."/>
            <person name="Silar P."/>
            <person name="Natvig D.O."/>
            <person name="Lalanne C."/>
            <person name="Gautier V."/>
            <person name="Ament-Velasquez S.L."/>
            <person name="Kruys A."/>
            <person name="Hutchinson M.I."/>
            <person name="Powell A.J."/>
            <person name="Barry K."/>
            <person name="Miller A.N."/>
            <person name="Grigoriev I.V."/>
            <person name="Debuchy R."/>
            <person name="Gladieux P."/>
            <person name="Hiltunen Thoren M."/>
            <person name="Johannesson H."/>
        </authorList>
    </citation>
    <scope>NUCLEOTIDE SEQUENCE</scope>
    <source>
        <strain evidence="1">PSN293</strain>
    </source>
</reference>
<accession>A0AAN7B719</accession>
<evidence type="ECO:0000313" key="1">
    <source>
        <dbReference type="EMBL" id="KAK4212452.1"/>
    </source>
</evidence>